<protein>
    <submittedName>
        <fullName evidence="1">Uncharacterized protein</fullName>
    </submittedName>
</protein>
<organism evidence="1 2">
    <name type="scientific">Methanolobus vulcani</name>
    <dbReference type="NCBI Taxonomy" id="38026"/>
    <lineage>
        <taxon>Archaea</taxon>
        <taxon>Methanobacteriati</taxon>
        <taxon>Methanobacteriota</taxon>
        <taxon>Stenosarchaea group</taxon>
        <taxon>Methanomicrobia</taxon>
        <taxon>Methanosarcinales</taxon>
        <taxon>Methanosarcinaceae</taxon>
        <taxon>Methanolobus</taxon>
    </lineage>
</organism>
<evidence type="ECO:0000313" key="1">
    <source>
        <dbReference type="EMBL" id="SDF95587.1"/>
    </source>
</evidence>
<proteinExistence type="predicted"/>
<dbReference type="Proteomes" id="UP000199259">
    <property type="component" value="Unassembled WGS sequence"/>
</dbReference>
<accession>A0A7Z7B299</accession>
<evidence type="ECO:0000313" key="2">
    <source>
        <dbReference type="Proteomes" id="UP000199259"/>
    </source>
</evidence>
<name>A0A7Z7B299_9EURY</name>
<dbReference type="EMBL" id="FNCA01000005">
    <property type="protein sequence ID" value="SDF95587.1"/>
    <property type="molecule type" value="Genomic_DNA"/>
</dbReference>
<comment type="caution">
    <text evidence="1">The sequence shown here is derived from an EMBL/GenBank/DDBJ whole genome shotgun (WGS) entry which is preliminary data.</text>
</comment>
<dbReference type="AlphaFoldDB" id="A0A7Z7B299"/>
<keyword evidence="2" id="KW-1185">Reference proteome</keyword>
<reference evidence="1 2" key="1">
    <citation type="submission" date="2016-10" db="EMBL/GenBank/DDBJ databases">
        <authorList>
            <person name="Varghese N."/>
            <person name="Submissions S."/>
        </authorList>
    </citation>
    <scope>NUCLEOTIDE SEQUENCE [LARGE SCALE GENOMIC DNA]</scope>
    <source>
        <strain evidence="1 2">PL 12/M</strain>
    </source>
</reference>
<gene>
    <name evidence="1" type="ORF">SAMN04488589_1813</name>
</gene>
<sequence>MVKDMVREHRNNVWVVRTGYCGVQEKSCIERDFISFDLNLHVMDLFGDELMDIKHQSPNYKKYMHFGDKYREFDQKFRKEFEDAIKNVDYSAERPEMVKKMKRLNSKLQQFDDEVKQFDATMHEFDEFERVEQMKKALLARLSTPPVDLLDVWAKDVLHFVNDIRIFDLIAIPLMCERQVAIGRVRDNYKYREGKGVLSHSRKVDWHDTRVPFENMFHGFEDILELPSSITLLDEPDREFVLGIVVDDTF</sequence>